<proteinExistence type="predicted"/>
<sequence length="81" mass="9159">MLGLDRLQDFGDAGRKWRVCGVEKRAQCSSWWFQWCGFADVPCDVRLRRALDRSESGGLDGEFGRLVVRGKRIEGEAQVLG</sequence>
<reference evidence="1 2" key="1">
    <citation type="journal article" date="2021" name="BMC Genomics">
        <title>Datura genome reveals duplications of psychoactive alkaloid biosynthetic genes and high mutation rate following tissue culture.</title>
        <authorList>
            <person name="Rajewski A."/>
            <person name="Carter-House D."/>
            <person name="Stajich J."/>
            <person name="Litt A."/>
        </authorList>
    </citation>
    <scope>NUCLEOTIDE SEQUENCE [LARGE SCALE GENOMIC DNA]</scope>
    <source>
        <strain evidence="1">AR-01</strain>
    </source>
</reference>
<keyword evidence="2" id="KW-1185">Reference proteome</keyword>
<organism evidence="1 2">
    <name type="scientific">Datura stramonium</name>
    <name type="common">Jimsonweed</name>
    <name type="synonym">Common thornapple</name>
    <dbReference type="NCBI Taxonomy" id="4076"/>
    <lineage>
        <taxon>Eukaryota</taxon>
        <taxon>Viridiplantae</taxon>
        <taxon>Streptophyta</taxon>
        <taxon>Embryophyta</taxon>
        <taxon>Tracheophyta</taxon>
        <taxon>Spermatophyta</taxon>
        <taxon>Magnoliopsida</taxon>
        <taxon>eudicotyledons</taxon>
        <taxon>Gunneridae</taxon>
        <taxon>Pentapetalae</taxon>
        <taxon>asterids</taxon>
        <taxon>lamiids</taxon>
        <taxon>Solanales</taxon>
        <taxon>Solanaceae</taxon>
        <taxon>Solanoideae</taxon>
        <taxon>Datureae</taxon>
        <taxon>Datura</taxon>
    </lineage>
</organism>
<name>A0ABS8VEW7_DATST</name>
<accession>A0ABS8VEW7</accession>
<gene>
    <name evidence="1" type="ORF">HAX54_033184</name>
</gene>
<comment type="caution">
    <text evidence="1">The sequence shown here is derived from an EMBL/GenBank/DDBJ whole genome shotgun (WGS) entry which is preliminary data.</text>
</comment>
<dbReference type="Proteomes" id="UP000823775">
    <property type="component" value="Unassembled WGS sequence"/>
</dbReference>
<dbReference type="EMBL" id="JACEIK010004241">
    <property type="protein sequence ID" value="MCD9644755.1"/>
    <property type="molecule type" value="Genomic_DNA"/>
</dbReference>
<protein>
    <submittedName>
        <fullName evidence="1">Uncharacterized protein</fullName>
    </submittedName>
</protein>
<evidence type="ECO:0000313" key="1">
    <source>
        <dbReference type="EMBL" id="MCD9644755.1"/>
    </source>
</evidence>
<evidence type="ECO:0000313" key="2">
    <source>
        <dbReference type="Proteomes" id="UP000823775"/>
    </source>
</evidence>